<keyword evidence="4" id="KW-0677">Repeat</keyword>
<feature type="domain" description="ABC transporter" evidence="9">
    <location>
        <begin position="5"/>
        <end position="240"/>
    </location>
</feature>
<dbReference type="AlphaFoldDB" id="A0A0J5P2T5"/>
<proteinExistence type="predicted"/>
<dbReference type="PATRIC" id="fig|67855.3.peg.2453"/>
<evidence type="ECO:0000256" key="6">
    <source>
        <dbReference type="ARBA" id="ARBA00022840"/>
    </source>
</evidence>
<dbReference type="PROSITE" id="PS50893">
    <property type="entry name" value="ABC_TRANSPORTER_2"/>
    <property type="match status" value="2"/>
</dbReference>
<dbReference type="SUPFAM" id="SSF52540">
    <property type="entry name" value="P-loop containing nucleoside triphosphate hydrolases"/>
    <property type="match status" value="2"/>
</dbReference>
<dbReference type="GO" id="GO:0005524">
    <property type="term" value="F:ATP binding"/>
    <property type="evidence" value="ECO:0007669"/>
    <property type="project" value="UniProtKB-KW"/>
</dbReference>
<keyword evidence="11" id="KW-1185">Reference proteome</keyword>
<feature type="domain" description="ABC transporter" evidence="9">
    <location>
        <begin position="252"/>
        <end position="496"/>
    </location>
</feature>
<dbReference type="SMART" id="SM00382">
    <property type="entry name" value="AAA"/>
    <property type="match status" value="2"/>
</dbReference>
<reference evidence="10 11" key="1">
    <citation type="submission" date="2014-12" db="EMBL/GenBank/DDBJ databases">
        <title>Reclassification of Actinobacillus muris as Muribacter muris.</title>
        <authorList>
            <person name="Christensen H."/>
            <person name="Nicklas W."/>
            <person name="Bisgaard M."/>
        </authorList>
    </citation>
    <scope>NUCLEOTIDE SEQUENCE [LARGE SCALE GENOMIC DNA]</scope>
    <source>
        <strain evidence="10 11">Ackerman80-443D</strain>
    </source>
</reference>
<evidence type="ECO:0000259" key="9">
    <source>
        <dbReference type="PROSITE" id="PS50893"/>
    </source>
</evidence>
<dbReference type="PROSITE" id="PS00211">
    <property type="entry name" value="ABC_TRANSPORTER_1"/>
    <property type="match status" value="1"/>
</dbReference>
<protein>
    <submittedName>
        <fullName evidence="10">Lipase</fullName>
    </submittedName>
</protein>
<keyword evidence="8" id="KW-0472">Membrane</keyword>
<name>A0A0J5P2T5_9PAST</name>
<dbReference type="CDD" id="cd03215">
    <property type="entry name" value="ABC_Carb_Monos_II"/>
    <property type="match status" value="1"/>
</dbReference>
<dbReference type="Gene3D" id="3.40.50.300">
    <property type="entry name" value="P-loop containing nucleotide triphosphate hydrolases"/>
    <property type="match status" value="2"/>
</dbReference>
<gene>
    <name evidence="10" type="ORF">RO21_11125</name>
</gene>
<dbReference type="CDD" id="cd03216">
    <property type="entry name" value="ABC_Carb_Monos_I"/>
    <property type="match status" value="1"/>
</dbReference>
<dbReference type="STRING" id="67855.RO21_11125"/>
<keyword evidence="6" id="KW-0067">ATP-binding</keyword>
<dbReference type="PANTHER" id="PTHR43790:SF1">
    <property type="entry name" value="XYLOSE IMPORT ATP-BINDING PROTEIN XYLG"/>
    <property type="match status" value="1"/>
</dbReference>
<dbReference type="Pfam" id="PF00005">
    <property type="entry name" value="ABC_tran"/>
    <property type="match status" value="2"/>
</dbReference>
<dbReference type="InterPro" id="IPR003593">
    <property type="entry name" value="AAA+_ATPase"/>
</dbReference>
<sequence length="497" mass="54932">MMPFISMHNISKTFGGVKALNQVDLRLNDGEALCLCGQNGCGKSTLIKILSGVYQPDSGAEIRIGSTLHTQLSPKTAIEQGIQVIYQDLALFPNLSVAENIAINHYRQFGFVKPKAIRDIAQNALDSINATLDLTANVEDLPIAQQQLVAICRALAQNARLLIMDEPTASLTAHEVHYLLDIVLKLKSKGISIIFVSHRLKEVLTVSDTVLVLKDGSKVGEYPIQEVDEKRLTFLMTGLTLHQKRLDPPDFLQTPTVLEVKNLCLAHQYQQIDFSLKQGEIISLVGLLGSGRTELCLSLFGITQPDCGEIRLNGQRISLKNNRQAIAKGIVYVSEDRMNTGLIMAESIHHNIISTVLQRLTGRFNIIQNQSARRLSQTFIEKLKIKAADADLAVNTLSGGNAQRVSIAKWLAVSPQVMILDSPTIGVDVANKTGIFHIIQTLSEKGISVIFITDEIEEAYYHSHRVFVMNKGKITAQFRPNDCTEQAIEDIVYEKSK</sequence>
<dbReference type="EMBL" id="JWIZ01000089">
    <property type="protein sequence ID" value="KMK50566.1"/>
    <property type="molecule type" value="Genomic_DNA"/>
</dbReference>
<keyword evidence="7" id="KW-1278">Translocase</keyword>
<evidence type="ECO:0000256" key="1">
    <source>
        <dbReference type="ARBA" id="ARBA00022448"/>
    </source>
</evidence>
<dbReference type="InterPro" id="IPR003439">
    <property type="entry name" value="ABC_transporter-like_ATP-bd"/>
</dbReference>
<organism evidence="10 11">
    <name type="scientific">Muribacter muris</name>
    <dbReference type="NCBI Taxonomy" id="67855"/>
    <lineage>
        <taxon>Bacteria</taxon>
        <taxon>Pseudomonadati</taxon>
        <taxon>Pseudomonadota</taxon>
        <taxon>Gammaproteobacteria</taxon>
        <taxon>Pasteurellales</taxon>
        <taxon>Pasteurellaceae</taxon>
        <taxon>Muribacter</taxon>
    </lineage>
</organism>
<keyword evidence="5" id="KW-0547">Nucleotide-binding</keyword>
<evidence type="ECO:0000313" key="10">
    <source>
        <dbReference type="EMBL" id="KMK50566.1"/>
    </source>
</evidence>
<evidence type="ECO:0000256" key="4">
    <source>
        <dbReference type="ARBA" id="ARBA00022737"/>
    </source>
</evidence>
<keyword evidence="3" id="KW-0762">Sugar transport</keyword>
<keyword evidence="1" id="KW-0813">Transport</keyword>
<keyword evidence="2" id="KW-1003">Cell membrane</keyword>
<dbReference type="InterPro" id="IPR050107">
    <property type="entry name" value="ABC_carbohydrate_import_ATPase"/>
</dbReference>
<dbReference type="PANTHER" id="PTHR43790">
    <property type="entry name" value="CARBOHYDRATE TRANSPORT ATP-BINDING PROTEIN MG119-RELATED"/>
    <property type="match status" value="1"/>
</dbReference>
<evidence type="ECO:0000256" key="8">
    <source>
        <dbReference type="ARBA" id="ARBA00023136"/>
    </source>
</evidence>
<evidence type="ECO:0000256" key="3">
    <source>
        <dbReference type="ARBA" id="ARBA00022597"/>
    </source>
</evidence>
<accession>A0A0J5P2T5</accession>
<dbReference type="GO" id="GO:0016887">
    <property type="term" value="F:ATP hydrolysis activity"/>
    <property type="evidence" value="ECO:0007669"/>
    <property type="project" value="InterPro"/>
</dbReference>
<evidence type="ECO:0000256" key="7">
    <source>
        <dbReference type="ARBA" id="ARBA00022967"/>
    </source>
</evidence>
<dbReference type="InterPro" id="IPR027417">
    <property type="entry name" value="P-loop_NTPase"/>
</dbReference>
<evidence type="ECO:0000313" key="11">
    <source>
        <dbReference type="Proteomes" id="UP000036270"/>
    </source>
</evidence>
<evidence type="ECO:0000256" key="5">
    <source>
        <dbReference type="ARBA" id="ARBA00022741"/>
    </source>
</evidence>
<dbReference type="InterPro" id="IPR017871">
    <property type="entry name" value="ABC_transporter-like_CS"/>
</dbReference>
<dbReference type="Proteomes" id="UP000036270">
    <property type="component" value="Unassembled WGS sequence"/>
</dbReference>
<comment type="caution">
    <text evidence="10">The sequence shown here is derived from an EMBL/GenBank/DDBJ whole genome shotgun (WGS) entry which is preliminary data.</text>
</comment>
<evidence type="ECO:0000256" key="2">
    <source>
        <dbReference type="ARBA" id="ARBA00022475"/>
    </source>
</evidence>